<evidence type="ECO:0000256" key="4">
    <source>
        <dbReference type="ARBA" id="ARBA00022723"/>
    </source>
</evidence>
<dbReference type="InterPro" id="IPR008972">
    <property type="entry name" value="Cupredoxin"/>
</dbReference>
<gene>
    <name evidence="14" type="primary">F8</name>
</gene>
<dbReference type="InterPro" id="IPR008979">
    <property type="entry name" value="Galactose-bd-like_sf"/>
</dbReference>
<dbReference type="OMA" id="TWDYAPH"/>
<keyword evidence="12" id="KW-0472">Membrane</keyword>
<feature type="disulfide bond" evidence="10">
    <location>
        <begin position="1302"/>
        <end position="1328"/>
    </location>
</feature>
<reference evidence="14" key="3">
    <citation type="submission" date="2025-09" db="UniProtKB">
        <authorList>
            <consortium name="Ensembl"/>
        </authorList>
    </citation>
    <scope>IDENTIFICATION</scope>
</reference>
<keyword evidence="9" id="KW-0325">Glycoprotein</keyword>
<dbReference type="SUPFAM" id="SSF49785">
    <property type="entry name" value="Galactose-binding domain-like"/>
    <property type="match status" value="2"/>
</dbReference>
<feature type="disulfide bond" evidence="10">
    <location>
        <begin position="1369"/>
        <end position="1373"/>
    </location>
</feature>
<dbReference type="GO" id="GO:0016491">
    <property type="term" value="F:oxidoreductase activity"/>
    <property type="evidence" value="ECO:0007669"/>
    <property type="project" value="InterPro"/>
</dbReference>
<evidence type="ECO:0000313" key="14">
    <source>
        <dbReference type="Ensembl" id="ENSUAMP00000021282.1"/>
    </source>
</evidence>
<feature type="compositionally biased region" description="Low complexity" evidence="11">
    <location>
        <begin position="396"/>
        <end position="405"/>
    </location>
</feature>
<evidence type="ECO:0000256" key="9">
    <source>
        <dbReference type="ARBA" id="ARBA00023180"/>
    </source>
</evidence>
<feature type="disulfide bond" evidence="10">
    <location>
        <begin position="82"/>
        <end position="108"/>
    </location>
</feature>
<keyword evidence="6" id="KW-0677">Repeat</keyword>
<feature type="transmembrane region" description="Helical" evidence="12">
    <location>
        <begin position="31"/>
        <end position="49"/>
    </location>
</feature>
<evidence type="ECO:0000256" key="6">
    <source>
        <dbReference type="ARBA" id="ARBA00022737"/>
    </source>
</evidence>
<dbReference type="Pfam" id="PF07731">
    <property type="entry name" value="Cu-oxidase_2"/>
    <property type="match status" value="1"/>
</dbReference>
<dbReference type="SUPFAM" id="SSF49503">
    <property type="entry name" value="Cupredoxins"/>
    <property type="match status" value="4"/>
</dbReference>
<comment type="subcellular location">
    <subcellularLocation>
        <location evidence="1">Secreted</location>
    </subcellularLocation>
</comment>
<evidence type="ECO:0000256" key="8">
    <source>
        <dbReference type="ARBA" id="ARBA00023157"/>
    </source>
</evidence>
<name>A0A452RPT7_URSAM</name>
<keyword evidence="2" id="KW-0964">Secreted</keyword>
<keyword evidence="7" id="KW-0106">Calcium</keyword>
<protein>
    <submittedName>
        <fullName evidence="14">Coagulation factor VIII</fullName>
    </submittedName>
</protein>
<feature type="region of interest" description="Disordered" evidence="11">
    <location>
        <begin position="618"/>
        <end position="643"/>
    </location>
</feature>
<sequence length="1802" mass="205013">MMPRDVEQFFMCLLALCMSSLEKCLFMSSAHFLIGLFGKYFVVWVWVGVKHLKDMPILPGEIFKYKWTVTVEDGPTKSDPRCLTRYYSSFINPERDLASGLIGPLLICYKESVDQRGNQMMSDKRNVILFSVFDENRSWYLTENMQRFLPNVDVVQPHDPEFQVSNIMHSINGYVFDNLQLSVCLHEVAYWYILSVGAQTDFLSIFFSGYTFKHKMVYEDTLTLFPFSGETVFMSMENPGLWVLGCHNSDFRNRGMTALLKVSSCNRNIGDYYEDTYEDIPTSLLNENNVIAPRSFSQNSRHPSTKQNDLLMLLGQNPTPHVFLSDLQEATHEADDHLLGAIEGNKGPSEVAHLRPELHHSGDRVFTPEPELQLRLNENLGTTITVELNKLDLKMSSSSNSLMTSPTVPSDKLAAGTEETGSLEPPNMSVHFNSHLGTIIFDKNSSHLIQSSVPLGLSEGDNNSKLLEAALMNTQESSLGENVLSIESNRLFKEEGVHGPASLIKGSTSVNSTTNRKTHVDVPTLFIENNTSVWQDTIESNTEFQEVISLIHNETFMDRNITVLELNQVSNKTTSSKNVEMAHQKNEGPVPLGTENPDLSFFKILFLPDSANWIKRTHGKNSLSSNQRPSPKQLTSLGSEKSVKDQNFLSEEKVVVGEDEFTKDTGLKEMIFPNSKSIFFTNLANVQENDTYNQGKKSQEERERKEKLTQENVVLPRVYTVIGTKNFLKNLFLLSTKQNIQGLEEQQYTSVLQDTRSLNDSAHREGIHMANFSKIREEANLEGLGNQTKQMVERFPSTARMWVILNDTSTQWSKNMNYLTQGTLTQIEYNEKEKRAITQSLLSDCSMRNHGLIQMNDSALPITKVSAFPSIRHTDMTKIPSQEDNSHLLASACNYTFRERSSGVQESSHFLQEAKRNNLSLAFLTLEMIGGQGKFSSMGKSATNQPTYKKFENTVLLKPGLSKTSGKVELLPKVHVHQDSPPTKTINDSPGHPDLMEKIFLQKTQEPVKLNKTNRPGKVPFLKWATESSEKIPSKLLGPLGWDNHSATQIPREEWKSHKKSQKNTAFERKDTILPLGPCENNHSMAAINEGQDKPQREATWAKQGETGRLCSQNPPVSKRHQREITLSTLQPEENKFEYDDTFLIEMKREDFDIYGEDENQGLRSFQKRTRHYFIAAVERLWDYGRDPGVLGSSGDVPQFKKVVFQEFTDGSFTQPLYRGELNEHLGLLGPYIRAEVEDNIMVTFKNQASRPYSFYSSLISYEEDQRQGAEPRRKFVNPNETKIYFWTVQHHMAPTKDEFDCKAWAYFSDVDLEKDVHSGLIGPLLICRSNTLNSAHGRQVTVQEFALFFTIFDETKSWYFTENLERNCRAPCNIQKEDPSLKENYRFHAINGYVMDTLPGLVMAQDQKIRWYLLSMGSNENIHSIHFSGHVFTVRKKEEYKMAVYNLYPGVFETMEMLPSKVGIWRIECLIGEHLQAGMSTLFLVYSKKCQTPLGMASGRIRDFQITASGQYGQWAPKLARLHYSGSINAWSTKDPFSWIKVDLLAPMIIHSIMTQGARQKFSSLYISQFIIMYSLDGKKWQSYRGNSTGTLMVFFANVDSSGIKHNIFNPPIIARYIRLHPTHYSIRSTLRMELMGCDLNSCSMPLGMENKAISDAQITASSYLNSMFATWSPSQARLHLQGRTNAWRPQANNPNEWLQVDFQKTMKVTGITTQGVKSLLTSMYVKEFLIASSQDGHNWTLFLQNGKVKVFQGNQDSFTPVVNSVDPPLLTRYLRIYPQTWARQIALRLEVLGCEAQQLS</sequence>
<evidence type="ECO:0000256" key="1">
    <source>
        <dbReference type="ARBA" id="ARBA00004613"/>
    </source>
</evidence>
<accession>A0A452RPT7</accession>
<proteinExistence type="predicted"/>
<dbReference type="Gene3D" id="2.60.40.420">
    <property type="entry name" value="Cupredoxins - blue copper proteins"/>
    <property type="match status" value="4"/>
</dbReference>
<dbReference type="PROSITE" id="PS01285">
    <property type="entry name" value="FA58C_1"/>
    <property type="match status" value="2"/>
</dbReference>
<keyword evidence="15" id="KW-1185">Reference proteome</keyword>
<dbReference type="PROSITE" id="PS01286">
    <property type="entry name" value="FA58C_2"/>
    <property type="match status" value="2"/>
</dbReference>
<reference evidence="15" key="1">
    <citation type="submission" date="2016-06" db="EMBL/GenBank/DDBJ databases">
        <title>De novo assembly and RNA-Seq shows season-dependent expression and editing in black bear kidneys.</title>
        <authorList>
            <person name="Korstanje R."/>
            <person name="Srivastava A."/>
            <person name="Sarsani V.K."/>
            <person name="Sheehan S.M."/>
            <person name="Seger R.L."/>
            <person name="Barter M.E."/>
            <person name="Lindqvist C."/>
            <person name="Brody L.C."/>
            <person name="Mullikin J.C."/>
        </authorList>
    </citation>
    <scope>NUCLEOTIDE SEQUENCE [LARGE SCALE GENOMIC DNA]</scope>
</reference>
<dbReference type="GO" id="GO:0005507">
    <property type="term" value="F:copper ion binding"/>
    <property type="evidence" value="ECO:0007669"/>
    <property type="project" value="InterPro"/>
</dbReference>
<organism evidence="14 15">
    <name type="scientific">Ursus americanus</name>
    <name type="common">American black bear</name>
    <name type="synonym">Euarctos americanus</name>
    <dbReference type="NCBI Taxonomy" id="9643"/>
    <lineage>
        <taxon>Eukaryota</taxon>
        <taxon>Metazoa</taxon>
        <taxon>Chordata</taxon>
        <taxon>Craniata</taxon>
        <taxon>Vertebrata</taxon>
        <taxon>Euteleostomi</taxon>
        <taxon>Mammalia</taxon>
        <taxon>Eutheria</taxon>
        <taxon>Laurasiatheria</taxon>
        <taxon>Carnivora</taxon>
        <taxon>Caniformia</taxon>
        <taxon>Ursidae</taxon>
        <taxon>Ursus</taxon>
    </lineage>
</organism>
<dbReference type="Gene3D" id="2.60.120.260">
    <property type="entry name" value="Galactose-binding domain-like"/>
    <property type="match status" value="2"/>
</dbReference>
<keyword evidence="5" id="KW-0732">Signal</keyword>
<dbReference type="Ensembl" id="ENSUAMT00000023778.1">
    <property type="protein sequence ID" value="ENSUAMP00000021282.1"/>
    <property type="gene ID" value="ENSUAMG00000016684.1"/>
</dbReference>
<keyword evidence="12" id="KW-1133">Transmembrane helix</keyword>
<dbReference type="Proteomes" id="UP000291022">
    <property type="component" value="Unassembled WGS sequence"/>
</dbReference>
<feature type="domain" description="F5/8 type C" evidence="13">
    <location>
        <begin position="1491"/>
        <end position="1639"/>
    </location>
</feature>
<dbReference type="Pfam" id="PF00754">
    <property type="entry name" value="F5_F8_type_C"/>
    <property type="match status" value="2"/>
</dbReference>
<evidence type="ECO:0000256" key="3">
    <source>
        <dbReference type="ARBA" id="ARBA00022641"/>
    </source>
</evidence>
<evidence type="ECO:0000256" key="11">
    <source>
        <dbReference type="SAM" id="MobiDB-lite"/>
    </source>
</evidence>
<dbReference type="InterPro" id="IPR011706">
    <property type="entry name" value="Cu-oxidase_C"/>
</dbReference>
<reference evidence="14" key="2">
    <citation type="submission" date="2025-08" db="UniProtKB">
        <authorList>
            <consortium name="Ensembl"/>
        </authorList>
    </citation>
    <scope>IDENTIFICATION</scope>
</reference>
<keyword evidence="3" id="KW-0765">Sulfation</keyword>
<evidence type="ECO:0000259" key="13">
    <source>
        <dbReference type="PROSITE" id="PS50022"/>
    </source>
</evidence>
<evidence type="ECO:0000256" key="5">
    <source>
        <dbReference type="ARBA" id="ARBA00022729"/>
    </source>
</evidence>
<feature type="compositionally biased region" description="Polar residues" evidence="11">
    <location>
        <begin position="620"/>
        <end position="643"/>
    </location>
</feature>
<feature type="region of interest" description="Disordered" evidence="11">
    <location>
        <begin position="396"/>
        <end position="427"/>
    </location>
</feature>
<keyword evidence="12" id="KW-0812">Transmembrane</keyword>
<dbReference type="InterPro" id="IPR050633">
    <property type="entry name" value="Neuropilin_MCO_CoagFactor"/>
</dbReference>
<keyword evidence="8 10" id="KW-1015">Disulfide bond</keyword>
<evidence type="ECO:0000313" key="15">
    <source>
        <dbReference type="Proteomes" id="UP000291022"/>
    </source>
</evidence>
<dbReference type="InterPro" id="IPR024715">
    <property type="entry name" value="Factor_5/8-like"/>
</dbReference>
<dbReference type="PANTHER" id="PTHR46806:SF7">
    <property type="entry name" value="COAGULATION FACTOR VIII"/>
    <property type="match status" value="1"/>
</dbReference>
<dbReference type="GeneTree" id="ENSGT00940000160294"/>
<evidence type="ECO:0000256" key="2">
    <source>
        <dbReference type="ARBA" id="ARBA00022525"/>
    </source>
</evidence>
<dbReference type="PIRSF" id="PIRSF000354">
    <property type="entry name" value="Factors_V_VIII"/>
    <property type="match status" value="1"/>
</dbReference>
<keyword evidence="4" id="KW-0479">Metal-binding</keyword>
<feature type="disulfide bond" evidence="10">
    <location>
        <begin position="184"/>
        <end position="265"/>
    </location>
</feature>
<dbReference type="CDD" id="cd00057">
    <property type="entry name" value="FA58C"/>
    <property type="match status" value="2"/>
</dbReference>
<feature type="disulfide bond" evidence="10">
    <location>
        <begin position="1491"/>
        <end position="1639"/>
    </location>
</feature>
<dbReference type="SMART" id="SM00231">
    <property type="entry name" value="FA58C"/>
    <property type="match status" value="2"/>
</dbReference>
<dbReference type="GO" id="GO:0005886">
    <property type="term" value="C:plasma membrane"/>
    <property type="evidence" value="ECO:0007669"/>
    <property type="project" value="TreeGrafter"/>
</dbReference>
<dbReference type="PROSITE" id="PS00079">
    <property type="entry name" value="MULTICOPPER_OXIDASE1"/>
    <property type="match status" value="2"/>
</dbReference>
<dbReference type="PANTHER" id="PTHR46806">
    <property type="entry name" value="F5/8 TYPE C DOMAIN-CONTAINING PROTEIN"/>
    <property type="match status" value="1"/>
</dbReference>
<dbReference type="GO" id="GO:0038023">
    <property type="term" value="F:signaling receptor activity"/>
    <property type="evidence" value="ECO:0007669"/>
    <property type="project" value="TreeGrafter"/>
</dbReference>
<dbReference type="InterPro" id="IPR000421">
    <property type="entry name" value="FA58C"/>
</dbReference>
<evidence type="ECO:0000256" key="12">
    <source>
        <dbReference type="SAM" id="Phobius"/>
    </source>
</evidence>
<dbReference type="InterPro" id="IPR033138">
    <property type="entry name" value="Cu_oxidase_CS"/>
</dbReference>
<dbReference type="PROSITE" id="PS50022">
    <property type="entry name" value="FA58C_3"/>
    <property type="match status" value="2"/>
</dbReference>
<evidence type="ECO:0000256" key="7">
    <source>
        <dbReference type="ARBA" id="ARBA00022837"/>
    </source>
</evidence>
<dbReference type="GO" id="GO:0005576">
    <property type="term" value="C:extracellular region"/>
    <property type="evidence" value="ECO:0007669"/>
    <property type="project" value="UniProtKB-SubCell"/>
</dbReference>
<feature type="domain" description="F5/8 type C" evidence="13">
    <location>
        <begin position="1644"/>
        <end position="1796"/>
    </location>
</feature>
<evidence type="ECO:0000256" key="10">
    <source>
        <dbReference type="PIRSR" id="PIRSR000354-1"/>
    </source>
</evidence>